<evidence type="ECO:0000313" key="13">
    <source>
        <dbReference type="EMBL" id="GGY68477.1"/>
    </source>
</evidence>
<evidence type="ECO:0000256" key="4">
    <source>
        <dbReference type="ARBA" id="ARBA00022642"/>
    </source>
</evidence>
<dbReference type="PANTHER" id="PTHR39321">
    <property type="entry name" value="NICOTINATE-NUCLEOTIDE ADENYLYLTRANSFERASE-RELATED"/>
    <property type="match status" value="1"/>
</dbReference>
<evidence type="ECO:0000256" key="6">
    <source>
        <dbReference type="ARBA" id="ARBA00022695"/>
    </source>
</evidence>
<keyword evidence="8 11" id="KW-0067">ATP-binding</keyword>
<comment type="function">
    <text evidence="1 11">Catalyzes the reversible adenylation of nicotinate mononucleotide (NaMN) to nicotinic acid adenine dinucleotide (NaAD).</text>
</comment>
<dbReference type="NCBIfam" id="TIGR00482">
    <property type="entry name" value="nicotinate (nicotinamide) nucleotide adenylyltransferase"/>
    <property type="match status" value="1"/>
</dbReference>
<evidence type="ECO:0000256" key="8">
    <source>
        <dbReference type="ARBA" id="ARBA00022840"/>
    </source>
</evidence>
<proteinExistence type="inferred from homology"/>
<feature type="domain" description="Cytidyltransferase-like" evidence="12">
    <location>
        <begin position="4"/>
        <end position="183"/>
    </location>
</feature>
<dbReference type="HAMAP" id="MF_00244">
    <property type="entry name" value="NaMN_adenylyltr"/>
    <property type="match status" value="1"/>
</dbReference>
<accession>A0ABQ3AUU3</accession>
<comment type="catalytic activity">
    <reaction evidence="10 11">
        <text>nicotinate beta-D-ribonucleotide + ATP + H(+) = deamido-NAD(+) + diphosphate</text>
        <dbReference type="Rhea" id="RHEA:22860"/>
        <dbReference type="ChEBI" id="CHEBI:15378"/>
        <dbReference type="ChEBI" id="CHEBI:30616"/>
        <dbReference type="ChEBI" id="CHEBI:33019"/>
        <dbReference type="ChEBI" id="CHEBI:57502"/>
        <dbReference type="ChEBI" id="CHEBI:58437"/>
        <dbReference type="EC" id="2.7.7.18"/>
    </reaction>
</comment>
<dbReference type="PANTHER" id="PTHR39321:SF3">
    <property type="entry name" value="PHOSPHOPANTETHEINE ADENYLYLTRANSFERASE"/>
    <property type="match status" value="1"/>
</dbReference>
<sequence>MHLIYGGTFDPVHNGHLRVAIELRERLGVDCIHLMPCHIPPHRGDPGGTSQDRLDLLNLSVTDEPGLRVDGRELTRGGPSYTADTLRQLRQELGTDRPVAVVLGTDAFSGFDRWEEWERIPELAHIILVRRPQAELSPGSVPESLLAERRVESVRELKARPGGGIYEIEPPMLEISATGVRERLEQGRSIRFLVPDAVVKEIQRRGLYAGEPGQ</sequence>
<evidence type="ECO:0000256" key="3">
    <source>
        <dbReference type="ARBA" id="ARBA00009014"/>
    </source>
</evidence>
<dbReference type="NCBIfam" id="NF000839">
    <property type="entry name" value="PRK00071.1-1"/>
    <property type="match status" value="1"/>
</dbReference>
<protein>
    <recommendedName>
        <fullName evidence="11">Probable nicotinate-nucleotide adenylyltransferase</fullName>
        <ecNumber evidence="11">2.7.7.18</ecNumber>
    </recommendedName>
    <alternativeName>
        <fullName evidence="11">Deamido-NAD(+) diphosphorylase</fullName>
    </alternativeName>
    <alternativeName>
        <fullName evidence="11">Deamido-NAD(+) pyrophosphorylase</fullName>
    </alternativeName>
    <alternativeName>
        <fullName evidence="11">Nicotinate mononucleotide adenylyltransferase</fullName>
        <shortName evidence="11">NaMN adenylyltransferase</shortName>
    </alternativeName>
</protein>
<dbReference type="EMBL" id="BMXV01000003">
    <property type="protein sequence ID" value="GGY68477.1"/>
    <property type="molecule type" value="Genomic_DNA"/>
</dbReference>
<dbReference type="InterPro" id="IPR004821">
    <property type="entry name" value="Cyt_trans-like"/>
</dbReference>
<keyword evidence="6 11" id="KW-0548">Nucleotidyltransferase</keyword>
<dbReference type="EC" id="2.7.7.18" evidence="11"/>
<comment type="similarity">
    <text evidence="3 11">Belongs to the NadD family.</text>
</comment>
<keyword evidence="4 11" id="KW-0662">Pyridine nucleotide biosynthesis</keyword>
<keyword evidence="7 11" id="KW-0547">Nucleotide-binding</keyword>
<dbReference type="RefSeq" id="WP_189574882.1">
    <property type="nucleotide sequence ID" value="NZ_BMXV01000003.1"/>
</dbReference>
<dbReference type="InterPro" id="IPR005248">
    <property type="entry name" value="NadD/NMNAT"/>
</dbReference>
<evidence type="ECO:0000256" key="5">
    <source>
        <dbReference type="ARBA" id="ARBA00022679"/>
    </source>
</evidence>
<dbReference type="Gene3D" id="3.40.50.620">
    <property type="entry name" value="HUPs"/>
    <property type="match status" value="1"/>
</dbReference>
<dbReference type="GO" id="GO:0016779">
    <property type="term" value="F:nucleotidyltransferase activity"/>
    <property type="evidence" value="ECO:0007669"/>
    <property type="project" value="UniProtKB-KW"/>
</dbReference>
<evidence type="ECO:0000256" key="7">
    <source>
        <dbReference type="ARBA" id="ARBA00022741"/>
    </source>
</evidence>
<evidence type="ECO:0000256" key="11">
    <source>
        <dbReference type="HAMAP-Rule" id="MF_00244"/>
    </source>
</evidence>
<name>A0ABQ3AUU3_9GAMM</name>
<keyword evidence="9 11" id="KW-0520">NAD</keyword>
<keyword evidence="5 11" id="KW-0808">Transferase</keyword>
<evidence type="ECO:0000256" key="2">
    <source>
        <dbReference type="ARBA" id="ARBA00005019"/>
    </source>
</evidence>
<organism evidence="13 14">
    <name type="scientific">Marinobacter zhanjiangensis</name>
    <dbReference type="NCBI Taxonomy" id="578215"/>
    <lineage>
        <taxon>Bacteria</taxon>
        <taxon>Pseudomonadati</taxon>
        <taxon>Pseudomonadota</taxon>
        <taxon>Gammaproteobacteria</taxon>
        <taxon>Pseudomonadales</taxon>
        <taxon>Marinobacteraceae</taxon>
        <taxon>Marinobacter</taxon>
    </lineage>
</organism>
<comment type="caution">
    <text evidence="13">The sequence shown here is derived from an EMBL/GenBank/DDBJ whole genome shotgun (WGS) entry which is preliminary data.</text>
</comment>
<dbReference type="SUPFAM" id="SSF52374">
    <property type="entry name" value="Nucleotidylyl transferase"/>
    <property type="match status" value="1"/>
</dbReference>
<gene>
    <name evidence="11 13" type="primary">nadD</name>
    <name evidence="13" type="ORF">GCM10007071_14070</name>
</gene>
<dbReference type="InterPro" id="IPR014729">
    <property type="entry name" value="Rossmann-like_a/b/a_fold"/>
</dbReference>
<keyword evidence="14" id="KW-1185">Reference proteome</keyword>
<evidence type="ECO:0000256" key="9">
    <source>
        <dbReference type="ARBA" id="ARBA00023027"/>
    </source>
</evidence>
<dbReference type="Pfam" id="PF01467">
    <property type="entry name" value="CTP_transf_like"/>
    <property type="match status" value="1"/>
</dbReference>
<evidence type="ECO:0000256" key="10">
    <source>
        <dbReference type="ARBA" id="ARBA00048721"/>
    </source>
</evidence>
<evidence type="ECO:0000259" key="12">
    <source>
        <dbReference type="Pfam" id="PF01467"/>
    </source>
</evidence>
<evidence type="ECO:0000256" key="1">
    <source>
        <dbReference type="ARBA" id="ARBA00002324"/>
    </source>
</evidence>
<reference evidence="14" key="1">
    <citation type="journal article" date="2019" name="Int. J. Syst. Evol. Microbiol.">
        <title>The Global Catalogue of Microorganisms (GCM) 10K type strain sequencing project: providing services to taxonomists for standard genome sequencing and annotation.</title>
        <authorList>
            <consortium name="The Broad Institute Genomics Platform"/>
            <consortium name="The Broad Institute Genome Sequencing Center for Infectious Disease"/>
            <person name="Wu L."/>
            <person name="Ma J."/>
        </authorList>
    </citation>
    <scope>NUCLEOTIDE SEQUENCE [LARGE SCALE GENOMIC DNA]</scope>
    <source>
        <strain evidence="14">KCTC 22280</strain>
    </source>
</reference>
<evidence type="ECO:0000313" key="14">
    <source>
        <dbReference type="Proteomes" id="UP000601597"/>
    </source>
</evidence>
<dbReference type="Proteomes" id="UP000601597">
    <property type="component" value="Unassembled WGS sequence"/>
</dbReference>
<dbReference type="CDD" id="cd02165">
    <property type="entry name" value="NMNAT"/>
    <property type="match status" value="1"/>
</dbReference>
<comment type="pathway">
    <text evidence="2 11">Cofactor biosynthesis; NAD(+) biosynthesis; deamido-NAD(+) from nicotinate D-ribonucleotide: step 1/1.</text>
</comment>